<dbReference type="EMBL" id="VCGU01000008">
    <property type="protein sequence ID" value="TRY71954.1"/>
    <property type="molecule type" value="Genomic_DNA"/>
</dbReference>
<reference evidence="1 2" key="1">
    <citation type="journal article" date="2018" name="Nat. Ecol. Evol.">
        <title>Genomic signatures of mitonuclear coevolution across populations of Tigriopus californicus.</title>
        <authorList>
            <person name="Barreto F.S."/>
            <person name="Watson E.T."/>
            <person name="Lima T.G."/>
            <person name="Willett C.S."/>
            <person name="Edmands S."/>
            <person name="Li W."/>
            <person name="Burton R.S."/>
        </authorList>
    </citation>
    <scope>NUCLEOTIDE SEQUENCE [LARGE SCALE GENOMIC DNA]</scope>
    <source>
        <strain evidence="1 2">San Diego</strain>
    </source>
</reference>
<evidence type="ECO:0000313" key="2">
    <source>
        <dbReference type="Proteomes" id="UP000318571"/>
    </source>
</evidence>
<keyword evidence="2" id="KW-1185">Reference proteome</keyword>
<accession>A0A553P2Q2</accession>
<dbReference type="GO" id="GO:0009890">
    <property type="term" value="P:negative regulation of biosynthetic process"/>
    <property type="evidence" value="ECO:0007669"/>
    <property type="project" value="InterPro"/>
</dbReference>
<name>A0A553P2Q2_TIGCA</name>
<comment type="caution">
    <text evidence="1">The sequence shown here is derived from an EMBL/GenBank/DDBJ whole genome shotgun (WGS) entry which is preliminary data.</text>
</comment>
<organism evidence="1 2">
    <name type="scientific">Tigriopus californicus</name>
    <name type="common">Marine copepod</name>
    <dbReference type="NCBI Taxonomy" id="6832"/>
    <lineage>
        <taxon>Eukaryota</taxon>
        <taxon>Metazoa</taxon>
        <taxon>Ecdysozoa</taxon>
        <taxon>Arthropoda</taxon>
        <taxon>Crustacea</taxon>
        <taxon>Multicrustacea</taxon>
        <taxon>Hexanauplia</taxon>
        <taxon>Copepoda</taxon>
        <taxon>Harpacticoida</taxon>
        <taxon>Harpacticidae</taxon>
        <taxon>Tigriopus</taxon>
    </lineage>
</organism>
<dbReference type="Gene3D" id="3.30.1410.10">
    <property type="entry name" value="GTP cyclohydrolase I feedback regulatory protein GFRP"/>
    <property type="match status" value="1"/>
</dbReference>
<protein>
    <submittedName>
        <fullName evidence="1">Uncharacterized protein</fullName>
    </submittedName>
</protein>
<proteinExistence type="predicted"/>
<evidence type="ECO:0000313" key="1">
    <source>
        <dbReference type="EMBL" id="TRY71954.1"/>
    </source>
</evidence>
<dbReference type="AlphaFoldDB" id="A0A553P2Q2"/>
<sequence length="103" mass="11856">MIWIGAYKVLQGSGYFTQVCTVDGLPLNEFRVLAEKSTTSPEWRDEKNRRVEFATPTFNVLNALEQMGYKVVTSGAFVTGHNKFDQREFVWTLHRSSTEMECQ</sequence>
<dbReference type="Proteomes" id="UP000318571">
    <property type="component" value="Chromosome 7"/>
</dbReference>
<dbReference type="InterPro" id="IPR036717">
    <property type="entry name" value="GFRP_sf"/>
</dbReference>
<gene>
    <name evidence="1" type="ORF">TCAL_17147</name>
</gene>